<keyword evidence="10" id="KW-1185">Reference proteome</keyword>
<keyword evidence="5" id="KW-0325">Glycoprotein</keyword>
<feature type="transmembrane region" description="Helical" evidence="7">
    <location>
        <begin position="455"/>
        <end position="473"/>
    </location>
</feature>
<feature type="domain" description="G-protein coupled receptors family 3 profile" evidence="8">
    <location>
        <begin position="415"/>
        <end position="549"/>
    </location>
</feature>
<organism evidence="9 10">
    <name type="scientific">Stichopus japonicus</name>
    <name type="common">Sea cucumber</name>
    <dbReference type="NCBI Taxonomy" id="307972"/>
    <lineage>
        <taxon>Eukaryota</taxon>
        <taxon>Metazoa</taxon>
        <taxon>Echinodermata</taxon>
        <taxon>Eleutherozoa</taxon>
        <taxon>Echinozoa</taxon>
        <taxon>Holothuroidea</taxon>
        <taxon>Aspidochirotacea</taxon>
        <taxon>Aspidochirotida</taxon>
        <taxon>Stichopodidae</taxon>
        <taxon>Apostichopus</taxon>
    </lineage>
</organism>
<gene>
    <name evidence="9" type="ORF">BSL78_18853</name>
</gene>
<sequence>MLIEYDWKYVAFLYSDDTYGKTAEAEFSMQADANDICIGYTRSIVAGATDYGDVMKDLLSLKKKSLVSVVIIFTQFEQAAGIFEAAGEADVAGDFIWIGSDGWGNYGLQPVGDNHESVLGAFTIVPQAGTHPLFNQYFEEIQRNSTNPWLPEYYARCNCEFVDERPEPPYESIVIDSVEVFARGLDNMITHECGQDVNKTQCLNFLLKNRRLLRDYLLEVTFTSESNGQVSFTTDGDSKGRYVIRNLGLMGDGTEFRFENVGTWSESEDESIQSLDIGHIDWYVTNTTDPSTYTDRAIPKSVCSDPCKPLEVMRVDLLSSCCWSCEVCADDEIIVDDRCVSCFHRENQTYNWPNEELTQCQPLDFVQLIDKVENALLLVIAILGIIVELVIAFLYVKNREKRLIKASSRELGYIILLIWGIVWIIIDPPAVNVIEPTSTRQYIELMCEVSTEHRVGQLCWDVFIVLQCCYFAIKTRNLPANYNQTRFIAFSVFSTLIVYIAFAPAFFTSQESTQQDLYSALGNIIQPSVVLVLIFAVRIYAIYRVKEEDQKIITTRPSMKRSEESDSGGRGSSNQPHSPVRTISTHVLSNGSSKSFNDLCTQTIEAEFDSDRIYKYTNGSSKAILSSSASIELEVEEDGYEVHENERNGENGAKDENHNNSAPLSAYV</sequence>
<dbReference type="AlphaFoldDB" id="A0A2G8K8H0"/>
<keyword evidence="2 7" id="KW-0812">Transmembrane</keyword>
<name>A0A2G8K8H0_STIJA</name>
<feature type="compositionally biased region" description="Basic and acidic residues" evidence="6">
    <location>
        <begin position="640"/>
        <end position="658"/>
    </location>
</feature>
<dbReference type="GO" id="GO:0004930">
    <property type="term" value="F:G protein-coupled receptor activity"/>
    <property type="evidence" value="ECO:0007669"/>
    <property type="project" value="InterPro"/>
</dbReference>
<evidence type="ECO:0000256" key="4">
    <source>
        <dbReference type="ARBA" id="ARBA00023136"/>
    </source>
</evidence>
<dbReference type="STRING" id="307972.A0A2G8K8H0"/>
<feature type="transmembrane region" description="Helical" evidence="7">
    <location>
        <begin position="485"/>
        <end position="504"/>
    </location>
</feature>
<comment type="caution">
    <text evidence="9">The sequence shown here is derived from an EMBL/GenBank/DDBJ whole genome shotgun (WGS) entry which is preliminary data.</text>
</comment>
<feature type="compositionally biased region" description="Polar residues" evidence="6">
    <location>
        <begin position="659"/>
        <end position="668"/>
    </location>
</feature>
<keyword evidence="9" id="KW-0675">Receptor</keyword>
<dbReference type="FunFam" id="3.40.50.2300:FF:000145">
    <property type="entry name" value="Glutamate receptor, metabotropic"/>
    <property type="match status" value="1"/>
</dbReference>
<dbReference type="Proteomes" id="UP000230750">
    <property type="component" value="Unassembled WGS sequence"/>
</dbReference>
<dbReference type="InterPro" id="IPR028082">
    <property type="entry name" value="Peripla_BP_I"/>
</dbReference>
<proteinExistence type="predicted"/>
<evidence type="ECO:0000256" key="6">
    <source>
        <dbReference type="SAM" id="MobiDB-lite"/>
    </source>
</evidence>
<dbReference type="InterPro" id="IPR050726">
    <property type="entry name" value="mGluR"/>
</dbReference>
<dbReference type="PROSITE" id="PS50259">
    <property type="entry name" value="G_PROTEIN_RECEP_F3_4"/>
    <property type="match status" value="1"/>
</dbReference>
<protein>
    <submittedName>
        <fullName evidence="9">Putative metabotropic glutamate receptor 3</fullName>
    </submittedName>
</protein>
<evidence type="ECO:0000256" key="7">
    <source>
        <dbReference type="SAM" id="Phobius"/>
    </source>
</evidence>
<dbReference type="Pfam" id="PF01094">
    <property type="entry name" value="ANF_receptor"/>
    <property type="match status" value="1"/>
</dbReference>
<evidence type="ECO:0000313" key="9">
    <source>
        <dbReference type="EMBL" id="PIK44263.1"/>
    </source>
</evidence>
<dbReference type="OrthoDB" id="425344at2759"/>
<keyword evidence="3 7" id="KW-1133">Transmembrane helix</keyword>
<feature type="region of interest" description="Disordered" evidence="6">
    <location>
        <begin position="637"/>
        <end position="668"/>
    </location>
</feature>
<reference evidence="9 10" key="1">
    <citation type="journal article" date="2017" name="PLoS Biol.">
        <title>The sea cucumber genome provides insights into morphological evolution and visceral regeneration.</title>
        <authorList>
            <person name="Zhang X."/>
            <person name="Sun L."/>
            <person name="Yuan J."/>
            <person name="Sun Y."/>
            <person name="Gao Y."/>
            <person name="Zhang L."/>
            <person name="Li S."/>
            <person name="Dai H."/>
            <person name="Hamel J.F."/>
            <person name="Liu C."/>
            <person name="Yu Y."/>
            <person name="Liu S."/>
            <person name="Lin W."/>
            <person name="Guo K."/>
            <person name="Jin S."/>
            <person name="Xu P."/>
            <person name="Storey K.B."/>
            <person name="Huan P."/>
            <person name="Zhang T."/>
            <person name="Zhou Y."/>
            <person name="Zhang J."/>
            <person name="Lin C."/>
            <person name="Li X."/>
            <person name="Xing L."/>
            <person name="Huo D."/>
            <person name="Sun M."/>
            <person name="Wang L."/>
            <person name="Mercier A."/>
            <person name="Li F."/>
            <person name="Yang H."/>
            <person name="Xiang J."/>
        </authorList>
    </citation>
    <scope>NUCLEOTIDE SEQUENCE [LARGE SCALE GENOMIC DNA]</scope>
    <source>
        <strain evidence="9">Shaxun</strain>
        <tissue evidence="9">Muscle</tissue>
    </source>
</reference>
<feature type="transmembrane region" description="Helical" evidence="7">
    <location>
        <begin position="375"/>
        <end position="396"/>
    </location>
</feature>
<dbReference type="InterPro" id="IPR001828">
    <property type="entry name" value="ANF_lig-bd_rcpt"/>
</dbReference>
<dbReference type="InterPro" id="IPR038550">
    <property type="entry name" value="GPCR_3_9-Cys_sf"/>
</dbReference>
<dbReference type="PANTHER" id="PTHR24060">
    <property type="entry name" value="METABOTROPIC GLUTAMATE RECEPTOR"/>
    <property type="match status" value="1"/>
</dbReference>
<evidence type="ECO:0000256" key="2">
    <source>
        <dbReference type="ARBA" id="ARBA00022692"/>
    </source>
</evidence>
<feature type="region of interest" description="Disordered" evidence="6">
    <location>
        <begin position="554"/>
        <end position="581"/>
    </location>
</feature>
<keyword evidence="4 7" id="KW-0472">Membrane</keyword>
<accession>A0A2G8K8H0</accession>
<dbReference type="GO" id="GO:0016020">
    <property type="term" value="C:membrane"/>
    <property type="evidence" value="ECO:0007669"/>
    <property type="project" value="UniProtKB-SubCell"/>
</dbReference>
<dbReference type="InterPro" id="IPR017978">
    <property type="entry name" value="GPCR_3_C"/>
</dbReference>
<feature type="transmembrane region" description="Helical" evidence="7">
    <location>
        <begin position="524"/>
        <end position="543"/>
    </location>
</feature>
<feature type="transmembrane region" description="Helical" evidence="7">
    <location>
        <begin position="408"/>
        <end position="426"/>
    </location>
</feature>
<evidence type="ECO:0000259" key="8">
    <source>
        <dbReference type="PROSITE" id="PS50259"/>
    </source>
</evidence>
<dbReference type="Gene3D" id="2.10.50.30">
    <property type="entry name" value="GPCR, family 3, nine cysteines domain"/>
    <property type="match status" value="1"/>
</dbReference>
<dbReference type="Gene3D" id="3.40.50.2300">
    <property type="match status" value="1"/>
</dbReference>
<comment type="subcellular location">
    <subcellularLocation>
        <location evidence="1">Membrane</location>
        <topology evidence="1">Multi-pass membrane protein</topology>
    </subcellularLocation>
</comment>
<dbReference type="SUPFAM" id="SSF53822">
    <property type="entry name" value="Periplasmic binding protein-like I"/>
    <property type="match status" value="1"/>
</dbReference>
<evidence type="ECO:0000256" key="3">
    <source>
        <dbReference type="ARBA" id="ARBA00022989"/>
    </source>
</evidence>
<dbReference type="Pfam" id="PF00003">
    <property type="entry name" value="7tm_3"/>
    <property type="match status" value="1"/>
</dbReference>
<dbReference type="EMBL" id="MRZV01000786">
    <property type="protein sequence ID" value="PIK44263.1"/>
    <property type="molecule type" value="Genomic_DNA"/>
</dbReference>
<evidence type="ECO:0000313" key="10">
    <source>
        <dbReference type="Proteomes" id="UP000230750"/>
    </source>
</evidence>
<evidence type="ECO:0000256" key="1">
    <source>
        <dbReference type="ARBA" id="ARBA00004141"/>
    </source>
</evidence>
<evidence type="ECO:0000256" key="5">
    <source>
        <dbReference type="ARBA" id="ARBA00023180"/>
    </source>
</evidence>